<sequence length="76" mass="7830">MEFHVRLQGADVAPIADRLLEVDPAAVADLGAGGVLRLATSVDEHEIARVLSEAGHPVDPLDVVRQPSVCCGGCSG</sequence>
<organism evidence="1 2">
    <name type="scientific">Lysobacter defluvii IMMIB APB-9 = DSM 18482</name>
    <dbReference type="NCBI Taxonomy" id="1385515"/>
    <lineage>
        <taxon>Bacteria</taxon>
        <taxon>Pseudomonadati</taxon>
        <taxon>Pseudomonadota</taxon>
        <taxon>Gammaproteobacteria</taxon>
        <taxon>Lysobacterales</taxon>
        <taxon>Lysobacteraceae</taxon>
        <taxon>Novilysobacter</taxon>
    </lineage>
</organism>
<evidence type="ECO:0008006" key="3">
    <source>
        <dbReference type="Google" id="ProtNLM"/>
    </source>
</evidence>
<evidence type="ECO:0000313" key="1">
    <source>
        <dbReference type="EMBL" id="KGO97842.1"/>
    </source>
</evidence>
<name>A0A0A0M727_9GAMM</name>
<dbReference type="STRING" id="1385515.GCA_000423325_00133"/>
<comment type="caution">
    <text evidence="1">The sequence shown here is derived from an EMBL/GenBank/DDBJ whole genome shotgun (WGS) entry which is preliminary data.</text>
</comment>
<evidence type="ECO:0000313" key="2">
    <source>
        <dbReference type="Proteomes" id="UP000030003"/>
    </source>
</evidence>
<keyword evidence="2" id="KW-1185">Reference proteome</keyword>
<dbReference type="AlphaFoldDB" id="A0A0A0M727"/>
<dbReference type="EMBL" id="AVBH01000187">
    <property type="protein sequence ID" value="KGO97842.1"/>
    <property type="molecule type" value="Genomic_DNA"/>
</dbReference>
<proteinExistence type="predicted"/>
<dbReference type="RefSeq" id="WP_027068723.1">
    <property type="nucleotide sequence ID" value="NZ_AUHT01000004.1"/>
</dbReference>
<dbReference type="Proteomes" id="UP000030003">
    <property type="component" value="Unassembled WGS sequence"/>
</dbReference>
<gene>
    <name evidence="1" type="ORF">N791_04855</name>
</gene>
<protein>
    <recommendedName>
        <fullName evidence="3">Copper chaperone</fullName>
    </recommendedName>
</protein>
<dbReference type="OrthoDB" id="5956564at2"/>
<accession>A0A0A0M727</accession>
<reference evidence="1 2" key="1">
    <citation type="submission" date="2013-08" db="EMBL/GenBank/DDBJ databases">
        <title>Genomic analysis of Lysobacter defluvii.</title>
        <authorList>
            <person name="Wang Q."/>
            <person name="Wang G."/>
        </authorList>
    </citation>
    <scope>NUCLEOTIDE SEQUENCE [LARGE SCALE GENOMIC DNA]</scope>
    <source>
        <strain evidence="1 2">IMMIB APB-9</strain>
    </source>
</reference>